<evidence type="ECO:0000256" key="9">
    <source>
        <dbReference type="SAM" id="MobiDB-lite"/>
    </source>
</evidence>
<keyword evidence="5" id="KW-0256">Endoplasmic reticulum</keyword>
<keyword evidence="7 10" id="KW-0472">Membrane</keyword>
<dbReference type="EMBL" id="NIVC01001163">
    <property type="protein sequence ID" value="PAA71476.1"/>
    <property type="molecule type" value="Genomic_DNA"/>
</dbReference>
<keyword evidence="4 10" id="KW-0812">Transmembrane</keyword>
<evidence type="ECO:0000256" key="8">
    <source>
        <dbReference type="ARBA" id="ARBA00031072"/>
    </source>
</evidence>
<dbReference type="AlphaFoldDB" id="A0A267G2M8"/>
<proteinExistence type="inferred from homology"/>
<comment type="caution">
    <text evidence="12">The sequence shown here is derived from an EMBL/GenBank/DDBJ whole genome shotgun (WGS) entry which is preliminary data.</text>
</comment>
<dbReference type="Pfam" id="PF07019">
    <property type="entry name" value="EMC6"/>
    <property type="match status" value="1"/>
</dbReference>
<comment type="similarity">
    <text evidence="2">Belongs to the EMC6 family.</text>
</comment>
<evidence type="ECO:0000313" key="12">
    <source>
        <dbReference type="EMBL" id="PAA79539.1"/>
    </source>
</evidence>
<dbReference type="GO" id="GO:0000045">
    <property type="term" value="P:autophagosome assembly"/>
    <property type="evidence" value="ECO:0007669"/>
    <property type="project" value="TreeGrafter"/>
</dbReference>
<dbReference type="Proteomes" id="UP000215902">
    <property type="component" value="Unassembled WGS sequence"/>
</dbReference>
<keyword evidence="13" id="KW-1185">Reference proteome</keyword>
<feature type="transmembrane region" description="Helical" evidence="10">
    <location>
        <begin position="103"/>
        <end position="126"/>
    </location>
</feature>
<dbReference type="EMBL" id="NIVC01000629">
    <property type="protein sequence ID" value="PAA79539.1"/>
    <property type="molecule type" value="Genomic_DNA"/>
</dbReference>
<name>A0A267G2M8_9PLAT</name>
<reference evidence="12 13" key="1">
    <citation type="submission" date="2017-06" db="EMBL/GenBank/DDBJ databases">
        <title>A platform for efficient transgenesis in Macrostomum lignano, a flatworm model organism for stem cell research.</title>
        <authorList>
            <person name="Berezikov E."/>
        </authorList>
    </citation>
    <scope>NUCLEOTIDE SEQUENCE [LARGE SCALE GENOMIC DNA]</scope>
    <source>
        <strain evidence="12">DV1</strain>
        <tissue evidence="12">Whole organism</tissue>
    </source>
</reference>
<organism evidence="12 13">
    <name type="scientific">Macrostomum lignano</name>
    <dbReference type="NCBI Taxonomy" id="282301"/>
    <lineage>
        <taxon>Eukaryota</taxon>
        <taxon>Metazoa</taxon>
        <taxon>Spiralia</taxon>
        <taxon>Lophotrochozoa</taxon>
        <taxon>Platyhelminthes</taxon>
        <taxon>Rhabditophora</taxon>
        <taxon>Macrostomorpha</taxon>
        <taxon>Macrostomida</taxon>
        <taxon>Macrostomidae</taxon>
        <taxon>Macrostomum</taxon>
    </lineage>
</organism>
<dbReference type="GO" id="GO:0034975">
    <property type="term" value="P:protein folding in endoplasmic reticulum"/>
    <property type="evidence" value="ECO:0007669"/>
    <property type="project" value="TreeGrafter"/>
</dbReference>
<evidence type="ECO:0000313" key="11">
    <source>
        <dbReference type="EMBL" id="PAA71476.1"/>
    </source>
</evidence>
<evidence type="ECO:0000256" key="6">
    <source>
        <dbReference type="ARBA" id="ARBA00022989"/>
    </source>
</evidence>
<dbReference type="PANTHER" id="PTHR20994:SF0">
    <property type="entry name" value="ER MEMBRANE PROTEIN COMPLEX SUBUNIT 6"/>
    <property type="match status" value="1"/>
</dbReference>
<accession>A0A267G2M8</accession>
<keyword evidence="6 10" id="KW-1133">Transmembrane helix</keyword>
<dbReference type="OrthoDB" id="16510at2759"/>
<dbReference type="STRING" id="282301.A0A267G2M8"/>
<dbReference type="InterPro" id="IPR029008">
    <property type="entry name" value="EMC6-like"/>
</dbReference>
<feature type="transmembrane region" description="Helical" evidence="10">
    <location>
        <begin position="66"/>
        <end position="91"/>
    </location>
</feature>
<evidence type="ECO:0000256" key="3">
    <source>
        <dbReference type="ARBA" id="ARBA00020827"/>
    </source>
</evidence>
<dbReference type="PANTHER" id="PTHR20994">
    <property type="entry name" value="ER MEMBRANE PROTEIN COMPLEX SUBUNIT 6"/>
    <property type="match status" value="1"/>
</dbReference>
<evidence type="ECO:0000256" key="5">
    <source>
        <dbReference type="ARBA" id="ARBA00022824"/>
    </source>
</evidence>
<comment type="subcellular location">
    <subcellularLocation>
        <location evidence="1">Endoplasmic reticulum membrane</location>
        <topology evidence="1">Multi-pass membrane protein</topology>
    </subcellularLocation>
</comment>
<evidence type="ECO:0000256" key="1">
    <source>
        <dbReference type="ARBA" id="ARBA00004477"/>
    </source>
</evidence>
<dbReference type="InterPro" id="IPR008504">
    <property type="entry name" value="Emc6"/>
</dbReference>
<evidence type="ECO:0000256" key="10">
    <source>
        <dbReference type="SAM" id="Phobius"/>
    </source>
</evidence>
<evidence type="ECO:0000313" key="13">
    <source>
        <dbReference type="Proteomes" id="UP000215902"/>
    </source>
</evidence>
<feature type="region of interest" description="Disordered" evidence="9">
    <location>
        <begin position="1"/>
        <end position="37"/>
    </location>
</feature>
<sequence length="133" mass="13898">MDPSGTYSPPSAEAAKRAGHQGGTPAGPHQGSPGSALNGAALQHNAFLLTYCRTALAAVSGCTAGILGLTGLLGFAFYMLASGYLSCLLLAKAGRARWRYFPSAWALASSGVMGELITYITFWTFLYGMVHVY</sequence>
<evidence type="ECO:0000256" key="4">
    <source>
        <dbReference type="ARBA" id="ARBA00022692"/>
    </source>
</evidence>
<protein>
    <recommendedName>
        <fullName evidence="3">ER membrane protein complex subunit 6</fullName>
    </recommendedName>
    <alternativeName>
        <fullName evidence="8">Transmembrane protein 93</fullName>
    </alternativeName>
</protein>
<evidence type="ECO:0000256" key="2">
    <source>
        <dbReference type="ARBA" id="ARBA00009436"/>
    </source>
</evidence>
<dbReference type="GO" id="GO:0072546">
    <property type="term" value="C:EMC complex"/>
    <property type="evidence" value="ECO:0007669"/>
    <property type="project" value="InterPro"/>
</dbReference>
<gene>
    <name evidence="11" type="ORF">BOX15_Mlig006946g2</name>
    <name evidence="12" type="ORF">BOX15_Mlig006946g4</name>
</gene>
<evidence type="ECO:0000256" key="7">
    <source>
        <dbReference type="ARBA" id="ARBA00023136"/>
    </source>
</evidence>